<dbReference type="GO" id="GO:0009451">
    <property type="term" value="P:RNA modification"/>
    <property type="evidence" value="ECO:0007669"/>
    <property type="project" value="InterPro"/>
</dbReference>
<dbReference type="Pfam" id="PF13041">
    <property type="entry name" value="PPR_2"/>
    <property type="match status" value="4"/>
</dbReference>
<sequence length="813" mass="91732">MESVLTPSKSRLPLLLTLPEIASKSPNLNVSFKTPPNVFSDAHLIHLCKNNRLHEAVTLLDSIARCGSKVSPNTFAHLLNSCIKMKSLSLGRKIHNCILGYCKESVLGYVETKLMYMYVVCGGLEDAYEVFDRMLVRDLHTWSSMISAFSRERKWGDVVELFYMMMDEAVVVDVVLVPKILQACGNRRDVETGRLIHSMVVRSGMISEIRVSNSILAVYAKCGEIDDADRFFRTMEVRDRVSWNAIITGYCQKGDIEGGMRLFELMKEDGTDPGLVTWNILISSYNLLGRCDVAKEMMKEMDGCGIEPDIFTWTAMISGFVQDNTPNQALEVFEEMVLDGVEPNAVAFISGIAACSMLKDVRKGRELHSLAIKVGLGEDVLVRNSLINMYSKSGKLDLAHQVFAAITNKDVYSWNSMIAGYLQNGFKDKALMIFRKMLSFTIKPNSITILSILPACANLIAAKMVKEIHCFTLRCCLTSDLSVSNCLIDTYAKSGNLRYSEAIFEKMSARDAITWNTLMAAYVLHGCSRKAIKLFDLMVKVGPKPNRGTFVSIISAYSLAQMVCEGKKIFCTMVEQYHIQPWVDHYEAMITLYGRSGKLEECLEFIDSMEIKPDFRIWAAFLTACRVHGNIRLAIHAGEQLLRLDPANGMTQWIVCQLYSVAEIEECSLKLKKPSRRNAPQQSVGCSWIEYNNNIHSFASSHQHEINGEAIYTWIRNITEKSETQSHVDHLTVEEEEKEESGCIHSEKIALALLLISPQKSQSIRIVKNMRMCQNCHRTAKYISKAYGCDIYLYDSKCFHHFKDGNCSCGDYW</sequence>
<dbReference type="Proteomes" id="UP001454036">
    <property type="component" value="Unassembled WGS sequence"/>
</dbReference>
<keyword evidence="6" id="KW-1185">Reference proteome</keyword>
<evidence type="ECO:0000256" key="2">
    <source>
        <dbReference type="ARBA" id="ARBA00022737"/>
    </source>
</evidence>
<comment type="caution">
    <text evidence="5">The sequence shown here is derived from an EMBL/GenBank/DDBJ whole genome shotgun (WGS) entry which is preliminary data.</text>
</comment>
<name>A0AAV3PHG6_LITER</name>
<keyword evidence="2" id="KW-0677">Repeat</keyword>
<feature type="repeat" description="PPR" evidence="3">
    <location>
        <begin position="239"/>
        <end position="273"/>
    </location>
</feature>
<dbReference type="InterPro" id="IPR032867">
    <property type="entry name" value="DYW_dom"/>
</dbReference>
<comment type="similarity">
    <text evidence="1">Belongs to the PPR family. PCMP-H subfamily.</text>
</comment>
<dbReference type="InterPro" id="IPR046960">
    <property type="entry name" value="PPR_At4g14850-like_plant"/>
</dbReference>
<evidence type="ECO:0000313" key="5">
    <source>
        <dbReference type="EMBL" id="GAA0150568.1"/>
    </source>
</evidence>
<dbReference type="FunFam" id="1.25.40.10:FF:000090">
    <property type="entry name" value="Pentatricopeptide repeat-containing protein, chloroplastic"/>
    <property type="match status" value="1"/>
</dbReference>
<dbReference type="Pfam" id="PF14432">
    <property type="entry name" value="DYW_deaminase"/>
    <property type="match status" value="1"/>
</dbReference>
<dbReference type="FunFam" id="1.25.40.10:FF:000436">
    <property type="entry name" value="Pentatricopeptide repeat-containing protein At5g39350 family"/>
    <property type="match status" value="1"/>
</dbReference>
<dbReference type="PANTHER" id="PTHR47926:SF369">
    <property type="entry name" value="DYW DOMAIN-CONTAINING PROTEIN"/>
    <property type="match status" value="1"/>
</dbReference>
<protein>
    <recommendedName>
        <fullName evidence="4">DYW domain-containing protein</fullName>
    </recommendedName>
</protein>
<dbReference type="PANTHER" id="PTHR47926">
    <property type="entry name" value="PENTATRICOPEPTIDE REPEAT-CONTAINING PROTEIN"/>
    <property type="match status" value="1"/>
</dbReference>
<dbReference type="GO" id="GO:0003723">
    <property type="term" value="F:RNA binding"/>
    <property type="evidence" value="ECO:0007669"/>
    <property type="project" value="InterPro"/>
</dbReference>
<evidence type="ECO:0000256" key="1">
    <source>
        <dbReference type="ARBA" id="ARBA00006643"/>
    </source>
</evidence>
<evidence type="ECO:0000259" key="4">
    <source>
        <dbReference type="Pfam" id="PF14432"/>
    </source>
</evidence>
<dbReference type="GO" id="GO:0008270">
    <property type="term" value="F:zinc ion binding"/>
    <property type="evidence" value="ECO:0007669"/>
    <property type="project" value="InterPro"/>
</dbReference>
<dbReference type="AlphaFoldDB" id="A0AAV3PHG6"/>
<feature type="repeat" description="PPR" evidence="3">
    <location>
        <begin position="309"/>
        <end position="343"/>
    </location>
</feature>
<dbReference type="PROSITE" id="PS51375">
    <property type="entry name" value="PPR"/>
    <property type="match status" value="6"/>
</dbReference>
<dbReference type="InterPro" id="IPR011990">
    <property type="entry name" value="TPR-like_helical_dom_sf"/>
</dbReference>
<accession>A0AAV3PHG6</accession>
<proteinExistence type="inferred from homology"/>
<dbReference type="EMBL" id="BAABME010001614">
    <property type="protein sequence ID" value="GAA0150568.1"/>
    <property type="molecule type" value="Genomic_DNA"/>
</dbReference>
<reference evidence="5 6" key="1">
    <citation type="submission" date="2024-01" db="EMBL/GenBank/DDBJ databases">
        <title>The complete chloroplast genome sequence of Lithospermum erythrorhizon: insights into the phylogenetic relationship among Boraginaceae species and the maternal lineages of purple gromwells.</title>
        <authorList>
            <person name="Okada T."/>
            <person name="Watanabe K."/>
        </authorList>
    </citation>
    <scope>NUCLEOTIDE SEQUENCE [LARGE SCALE GENOMIC DNA]</scope>
</reference>
<feature type="repeat" description="PPR" evidence="3">
    <location>
        <begin position="511"/>
        <end position="545"/>
    </location>
</feature>
<evidence type="ECO:0000256" key="3">
    <source>
        <dbReference type="PROSITE-ProRule" id="PRU00708"/>
    </source>
</evidence>
<evidence type="ECO:0000313" key="6">
    <source>
        <dbReference type="Proteomes" id="UP001454036"/>
    </source>
</evidence>
<feature type="repeat" description="PPR" evidence="3">
    <location>
        <begin position="138"/>
        <end position="172"/>
    </location>
</feature>
<gene>
    <name evidence="5" type="ORF">LIER_09486</name>
</gene>
<dbReference type="Pfam" id="PF01535">
    <property type="entry name" value="PPR"/>
    <property type="match status" value="6"/>
</dbReference>
<organism evidence="5 6">
    <name type="scientific">Lithospermum erythrorhizon</name>
    <name type="common">Purple gromwell</name>
    <name type="synonym">Lithospermum officinale var. erythrorhizon</name>
    <dbReference type="NCBI Taxonomy" id="34254"/>
    <lineage>
        <taxon>Eukaryota</taxon>
        <taxon>Viridiplantae</taxon>
        <taxon>Streptophyta</taxon>
        <taxon>Embryophyta</taxon>
        <taxon>Tracheophyta</taxon>
        <taxon>Spermatophyta</taxon>
        <taxon>Magnoliopsida</taxon>
        <taxon>eudicotyledons</taxon>
        <taxon>Gunneridae</taxon>
        <taxon>Pentapetalae</taxon>
        <taxon>asterids</taxon>
        <taxon>lamiids</taxon>
        <taxon>Boraginales</taxon>
        <taxon>Boraginaceae</taxon>
        <taxon>Boraginoideae</taxon>
        <taxon>Lithospermeae</taxon>
        <taxon>Lithospermum</taxon>
    </lineage>
</organism>
<dbReference type="NCBIfam" id="TIGR00756">
    <property type="entry name" value="PPR"/>
    <property type="match status" value="6"/>
</dbReference>
<feature type="domain" description="DYW" evidence="4">
    <location>
        <begin position="730"/>
        <end position="813"/>
    </location>
</feature>
<dbReference type="Gene3D" id="1.25.40.10">
    <property type="entry name" value="Tetratricopeptide repeat domain"/>
    <property type="match status" value="6"/>
</dbReference>
<feature type="repeat" description="PPR" evidence="3">
    <location>
        <begin position="410"/>
        <end position="444"/>
    </location>
</feature>
<dbReference type="InterPro" id="IPR002885">
    <property type="entry name" value="PPR_rpt"/>
</dbReference>
<feature type="repeat" description="PPR" evidence="3">
    <location>
        <begin position="274"/>
        <end position="308"/>
    </location>
</feature>